<evidence type="ECO:0000313" key="2">
    <source>
        <dbReference type="EMBL" id="OHE97894.1"/>
    </source>
</evidence>
<accession>A0A1G4B900</accession>
<feature type="compositionally biased region" description="Polar residues" evidence="1">
    <location>
        <begin position="46"/>
        <end position="64"/>
    </location>
</feature>
<dbReference type="AlphaFoldDB" id="A0A1G4B900"/>
<gene>
    <name evidence="2" type="ORF">CORC01_06757</name>
</gene>
<organism evidence="2 3">
    <name type="scientific">Colletotrichum orchidophilum</name>
    <dbReference type="NCBI Taxonomy" id="1209926"/>
    <lineage>
        <taxon>Eukaryota</taxon>
        <taxon>Fungi</taxon>
        <taxon>Dikarya</taxon>
        <taxon>Ascomycota</taxon>
        <taxon>Pezizomycotina</taxon>
        <taxon>Sordariomycetes</taxon>
        <taxon>Hypocreomycetidae</taxon>
        <taxon>Glomerellales</taxon>
        <taxon>Glomerellaceae</taxon>
        <taxon>Colletotrichum</taxon>
    </lineage>
</organism>
<reference evidence="2 3" key="1">
    <citation type="submission" date="2016-09" db="EMBL/GenBank/DDBJ databases">
        <authorList>
            <person name="Capua I."/>
            <person name="De Benedictis P."/>
            <person name="Joannis T."/>
            <person name="Lombin L.H."/>
            <person name="Cattoli G."/>
        </authorList>
    </citation>
    <scope>NUCLEOTIDE SEQUENCE [LARGE SCALE GENOMIC DNA]</scope>
    <source>
        <strain evidence="2 3">IMI 309357</strain>
    </source>
</reference>
<evidence type="ECO:0000313" key="3">
    <source>
        <dbReference type="Proteomes" id="UP000176998"/>
    </source>
</evidence>
<name>A0A1G4B900_9PEZI</name>
<dbReference type="OrthoDB" id="4062651at2759"/>
<keyword evidence="3" id="KW-1185">Reference proteome</keyword>
<dbReference type="STRING" id="1209926.A0A1G4B900"/>
<dbReference type="Proteomes" id="UP000176998">
    <property type="component" value="Unassembled WGS sequence"/>
</dbReference>
<protein>
    <submittedName>
        <fullName evidence="2">Uncharacterized protein</fullName>
    </submittedName>
</protein>
<dbReference type="EMBL" id="MJBS01000052">
    <property type="protein sequence ID" value="OHE97894.1"/>
    <property type="molecule type" value="Genomic_DNA"/>
</dbReference>
<feature type="region of interest" description="Disordered" evidence="1">
    <location>
        <begin position="1"/>
        <end position="67"/>
    </location>
</feature>
<feature type="region of interest" description="Disordered" evidence="1">
    <location>
        <begin position="84"/>
        <end position="110"/>
    </location>
</feature>
<dbReference type="RefSeq" id="XP_022475046.1">
    <property type="nucleotide sequence ID" value="XM_022618396.1"/>
</dbReference>
<comment type="caution">
    <text evidence="2">The sequence shown here is derived from an EMBL/GenBank/DDBJ whole genome shotgun (WGS) entry which is preliminary data.</text>
</comment>
<evidence type="ECO:0000256" key="1">
    <source>
        <dbReference type="SAM" id="MobiDB-lite"/>
    </source>
</evidence>
<dbReference type="GeneID" id="34559906"/>
<proteinExistence type="predicted"/>
<feature type="compositionally biased region" description="Low complexity" evidence="1">
    <location>
        <begin position="28"/>
        <end position="45"/>
    </location>
</feature>
<sequence length="381" mass="42460">MDSSKLAGIKQNMELLGLAEPPKSDGATSETTSPSRTQSQQSQGSHLTSDYPQVGINSSHSGTPQLFPWRFNLDATDLGRTETRHEEAAGELQYIDKQNQNPRSLGGISSEAGRSDCSFLSIVPIQDMGHSAHIEWESSEIANDACGVGIEVLPSTSLVPQPQENANDYVDVQTMSDAMIAASITSASDDMNFLPLDALRRIVTPSAVQRLLGHAFPHFKPKVINSWVSRISGEQDEPKTKVQPKRRKIFAILILMEQVQLIEDFIKNGIDDKNLPLEIKRNAKQKPFIQLQTQEGCVLSCFNHWRTKHVNDFVQNQQTICTPFFKLPGAEVHYYEIKSKTILPFEKYDLVQIGGYGSVRKVRIHCAHYSRDVGSKVRGEL</sequence>